<accession>A0AAV7TKF1</accession>
<dbReference type="EMBL" id="JANPWB010000006">
    <property type="protein sequence ID" value="KAJ1177049.1"/>
    <property type="molecule type" value="Genomic_DNA"/>
</dbReference>
<keyword evidence="2" id="KW-1185">Reference proteome</keyword>
<sequence>MCLPHGGSACVRREGDEVSPVTRAGVCGEEGDLLMSEKPESLSPSLSRFLPTVTCCLRRMWEPRPGVGPRWSAPAWWVERCTLESRGWLWLMTPGLAVTVARTPAVSAAGTDLQGEDWFGSVGCVGPQHVRTNITLPPILHLHWRQGPIPTTIHSDQRSRREEDGWLTRTGCKMVSWIVGLWTTAGLEVRRRWPVVRDTVWGGCGERDAETL</sequence>
<evidence type="ECO:0000313" key="2">
    <source>
        <dbReference type="Proteomes" id="UP001066276"/>
    </source>
</evidence>
<comment type="caution">
    <text evidence="1">The sequence shown here is derived from an EMBL/GenBank/DDBJ whole genome shotgun (WGS) entry which is preliminary data.</text>
</comment>
<name>A0AAV7TKF1_PLEWA</name>
<reference evidence="1" key="1">
    <citation type="journal article" date="2022" name="bioRxiv">
        <title>Sequencing and chromosome-scale assembly of the giantPleurodeles waltlgenome.</title>
        <authorList>
            <person name="Brown T."/>
            <person name="Elewa A."/>
            <person name="Iarovenko S."/>
            <person name="Subramanian E."/>
            <person name="Araus A.J."/>
            <person name="Petzold A."/>
            <person name="Susuki M."/>
            <person name="Suzuki K.-i.T."/>
            <person name="Hayashi T."/>
            <person name="Toyoda A."/>
            <person name="Oliveira C."/>
            <person name="Osipova E."/>
            <person name="Leigh N.D."/>
            <person name="Simon A."/>
            <person name="Yun M.H."/>
        </authorList>
    </citation>
    <scope>NUCLEOTIDE SEQUENCE</scope>
    <source>
        <strain evidence="1">20211129_DDA</strain>
        <tissue evidence="1">Liver</tissue>
    </source>
</reference>
<evidence type="ECO:0000313" key="1">
    <source>
        <dbReference type="EMBL" id="KAJ1177049.1"/>
    </source>
</evidence>
<proteinExistence type="predicted"/>
<protein>
    <submittedName>
        <fullName evidence="1">Uncharacterized protein</fullName>
    </submittedName>
</protein>
<dbReference type="AlphaFoldDB" id="A0AAV7TKF1"/>
<dbReference type="Proteomes" id="UP001066276">
    <property type="component" value="Chromosome 3_2"/>
</dbReference>
<gene>
    <name evidence="1" type="ORF">NDU88_002313</name>
</gene>
<organism evidence="1 2">
    <name type="scientific">Pleurodeles waltl</name>
    <name type="common">Iberian ribbed newt</name>
    <dbReference type="NCBI Taxonomy" id="8319"/>
    <lineage>
        <taxon>Eukaryota</taxon>
        <taxon>Metazoa</taxon>
        <taxon>Chordata</taxon>
        <taxon>Craniata</taxon>
        <taxon>Vertebrata</taxon>
        <taxon>Euteleostomi</taxon>
        <taxon>Amphibia</taxon>
        <taxon>Batrachia</taxon>
        <taxon>Caudata</taxon>
        <taxon>Salamandroidea</taxon>
        <taxon>Salamandridae</taxon>
        <taxon>Pleurodelinae</taxon>
        <taxon>Pleurodeles</taxon>
    </lineage>
</organism>